<dbReference type="AlphaFoldDB" id="A0A1V3XF08"/>
<organism evidence="3 4">
    <name type="scientific">Mycobacterium kansasii</name>
    <dbReference type="NCBI Taxonomy" id="1768"/>
    <lineage>
        <taxon>Bacteria</taxon>
        <taxon>Bacillati</taxon>
        <taxon>Actinomycetota</taxon>
        <taxon>Actinomycetes</taxon>
        <taxon>Mycobacteriales</taxon>
        <taxon>Mycobacteriaceae</taxon>
        <taxon>Mycobacterium</taxon>
    </lineage>
</organism>
<dbReference type="InterPro" id="IPR038332">
    <property type="entry name" value="PPE_sf"/>
</dbReference>
<reference evidence="3 4" key="1">
    <citation type="submission" date="2017-02" db="EMBL/GenBank/DDBJ databases">
        <title>Complete genome sequences of Mycobacterium kansasii strains isolated from rhesus macaques.</title>
        <authorList>
            <person name="Panda A."/>
            <person name="Nagaraj S."/>
            <person name="Zhao X."/>
            <person name="Tettelin H."/>
            <person name="Detolla L.J."/>
        </authorList>
    </citation>
    <scope>NUCLEOTIDE SEQUENCE [LARGE SCALE GENOMIC DNA]</scope>
    <source>
        <strain evidence="3 4">11-3469</strain>
    </source>
</reference>
<dbReference type="Proteomes" id="UP000188532">
    <property type="component" value="Unassembled WGS sequence"/>
</dbReference>
<dbReference type="FunFam" id="1.20.1260.20:FF:000001">
    <property type="entry name" value="PPE family protein PPE41"/>
    <property type="match status" value="1"/>
</dbReference>
<dbReference type="InterPro" id="IPR000030">
    <property type="entry name" value="PPE_dom"/>
</dbReference>
<dbReference type="Gene3D" id="1.20.1260.20">
    <property type="entry name" value="PPE superfamily"/>
    <property type="match status" value="1"/>
</dbReference>
<dbReference type="SUPFAM" id="SSF140459">
    <property type="entry name" value="PE/PPE dimer-like"/>
    <property type="match status" value="1"/>
</dbReference>
<evidence type="ECO:0000313" key="4">
    <source>
        <dbReference type="Proteomes" id="UP000188532"/>
    </source>
</evidence>
<dbReference type="EMBL" id="MVBN01000003">
    <property type="protein sequence ID" value="OOK77789.1"/>
    <property type="molecule type" value="Genomic_DNA"/>
</dbReference>
<name>A0A1V3XF08_MYCKA</name>
<gene>
    <name evidence="3" type="ORF">BZL29_3704</name>
</gene>
<dbReference type="GO" id="GO:0052572">
    <property type="term" value="P:response to host immune response"/>
    <property type="evidence" value="ECO:0007669"/>
    <property type="project" value="TreeGrafter"/>
</dbReference>
<dbReference type="Pfam" id="PF00823">
    <property type="entry name" value="PPE"/>
    <property type="match status" value="1"/>
</dbReference>
<proteinExistence type="inferred from homology"/>
<evidence type="ECO:0000259" key="2">
    <source>
        <dbReference type="Pfam" id="PF00823"/>
    </source>
</evidence>
<evidence type="ECO:0000313" key="3">
    <source>
        <dbReference type="EMBL" id="OOK77789.1"/>
    </source>
</evidence>
<protein>
    <submittedName>
        <fullName evidence="3">PPE family protein</fullName>
    </submittedName>
</protein>
<dbReference type="PANTHER" id="PTHR46766:SF1">
    <property type="entry name" value="GLUTAMINE-RICH PROTEIN 2"/>
    <property type="match status" value="1"/>
</dbReference>
<dbReference type="STRING" id="1768.B1T50_00050"/>
<comment type="caution">
    <text evidence="3">The sequence shown here is derived from an EMBL/GenBank/DDBJ whole genome shotgun (WGS) entry which is preliminary data.</text>
</comment>
<accession>A0A1V3XF08</accession>
<comment type="similarity">
    <text evidence="1">Belongs to the mycobacterial PPE family.</text>
</comment>
<feature type="domain" description="PPE" evidence="2">
    <location>
        <begin position="3"/>
        <end position="166"/>
    </location>
</feature>
<sequence length="291" mass="28662">MSFSVLPPEINSARIFAGAGADPLLAAATTWGGLAEELESAATSFGSVTAGLVGGSWVGPASEAMLAAAAPYAGWLSASATQARQAATQAGALLAEFEAVQAAMVQPIMVAANRGDLVSLVLSNLFGQNAPAIASVEAAYEAMWAQDVAAMSAYHAGASAVISALTPFTKPLQGLAGLPDHLASAAAAAAAGTPFSLGFGNLGGATSATGTSAPATSATEIWAATILVLGILVVTISVREIWVAATSVSGMPAASTSGWPIPVVITLDMRIPVATISGSGSPAPVRSVSAR</sequence>
<evidence type="ECO:0000256" key="1">
    <source>
        <dbReference type="ARBA" id="ARBA00010652"/>
    </source>
</evidence>
<dbReference type="PANTHER" id="PTHR46766">
    <property type="entry name" value="GLUTAMINE-RICH PROTEIN 2"/>
    <property type="match status" value="1"/>
</dbReference>